<dbReference type="EC" id="2.8.1.7" evidence="3"/>
<feature type="region of interest" description="Disordered" evidence="7">
    <location>
        <begin position="1"/>
        <end position="37"/>
    </location>
</feature>
<reference evidence="9 10" key="1">
    <citation type="submission" date="2019-09" db="EMBL/GenBank/DDBJ databases">
        <title>Genome Sequences of Streptomyces kaniharaensis ATCC 21070.</title>
        <authorList>
            <person name="Zhu W."/>
            <person name="De Crecy-Lagard V."/>
            <person name="Richards N.G."/>
        </authorList>
    </citation>
    <scope>NUCLEOTIDE SEQUENCE [LARGE SCALE GENOMIC DNA]</scope>
    <source>
        <strain evidence="9 10">SF-557</strain>
    </source>
</reference>
<comment type="cofactor">
    <cofactor evidence="1">
        <name>pyridoxal 5'-phosphate</name>
        <dbReference type="ChEBI" id="CHEBI:597326"/>
    </cofactor>
</comment>
<dbReference type="InterPro" id="IPR000192">
    <property type="entry name" value="Aminotrans_V_dom"/>
</dbReference>
<sequence length="500" mass="51943">MAQRPSGGADLTNAYPGQAASPAAATPSTATALPTAATPSTATALPGAAVAAPPVPLPEALAHAAGGPLYWMPTQDTPPTPTTPLVPPAAPTSGFDVEAIRREFPQLHREVNGRPLVWLDNGATTLKPRQVVEAIAEHYATGTSNVHRGAHTLAKQATQIYEEGRAEAAKLLGTPDPDEIVFVRGTTEAVNLVAQSWGRANLGLGDEILVSAAEHHSNLVPWQLIAKERRARVVPIPLLPDGQLDQDAYRDLLGFRTKLVALTHASNVLGTVPPVAEMTALAHRYGAKVLVDGAQAVSHFPVDVTALDADFYTFSGHKIFAPTGIGVLYGKRDLLEAMPPYQGGGNMIDSVSFDETTYAPVPHRLEAGTGHIAGVAGLRAALRYLSGLDRQAATAHEEQLTAYAMAALATVPGLQLIGNAPGKIGVLTFLLAGTDPIDLAGALDQQGIAVRAGHHCAQPALAAFGLQSAVRASLALYNTVQDVDDLVAALQGIQAATAAS</sequence>
<feature type="compositionally biased region" description="Low complexity" evidence="7">
    <location>
        <begin position="19"/>
        <end position="37"/>
    </location>
</feature>
<organism evidence="9 10">
    <name type="scientific">Streptomyces kaniharaensis</name>
    <dbReference type="NCBI Taxonomy" id="212423"/>
    <lineage>
        <taxon>Bacteria</taxon>
        <taxon>Bacillati</taxon>
        <taxon>Actinomycetota</taxon>
        <taxon>Actinomycetes</taxon>
        <taxon>Kitasatosporales</taxon>
        <taxon>Streptomycetaceae</taxon>
        <taxon>Streptomyces</taxon>
    </lineage>
</organism>
<evidence type="ECO:0000313" key="9">
    <source>
        <dbReference type="EMBL" id="MQS10775.1"/>
    </source>
</evidence>
<dbReference type="InterPro" id="IPR015422">
    <property type="entry name" value="PyrdxlP-dep_Trfase_small"/>
</dbReference>
<evidence type="ECO:0000256" key="5">
    <source>
        <dbReference type="ARBA" id="ARBA00022898"/>
    </source>
</evidence>
<accession>A0A6N7KJ80</accession>
<evidence type="ECO:0000256" key="2">
    <source>
        <dbReference type="ARBA" id="ARBA00010447"/>
    </source>
</evidence>
<dbReference type="EMBL" id="WBOF01000001">
    <property type="protein sequence ID" value="MQS10775.1"/>
    <property type="molecule type" value="Genomic_DNA"/>
</dbReference>
<keyword evidence="10" id="KW-1185">Reference proteome</keyword>
<dbReference type="GO" id="GO:0031071">
    <property type="term" value="F:cysteine desulfurase activity"/>
    <property type="evidence" value="ECO:0007669"/>
    <property type="project" value="UniProtKB-EC"/>
</dbReference>
<dbReference type="NCBIfam" id="TIGR01979">
    <property type="entry name" value="sufS"/>
    <property type="match status" value="1"/>
</dbReference>
<comment type="similarity">
    <text evidence="2">Belongs to the class-V pyridoxal-phosphate-dependent aminotransferase family. Csd subfamily.</text>
</comment>
<keyword evidence="5" id="KW-0663">Pyridoxal phosphate</keyword>
<evidence type="ECO:0000256" key="6">
    <source>
        <dbReference type="ARBA" id="ARBA00050776"/>
    </source>
</evidence>
<keyword evidence="4" id="KW-0808">Transferase</keyword>
<dbReference type="GO" id="GO:0030170">
    <property type="term" value="F:pyridoxal phosphate binding"/>
    <property type="evidence" value="ECO:0007669"/>
    <property type="project" value="InterPro"/>
</dbReference>
<protein>
    <recommendedName>
        <fullName evidence="3">cysteine desulfurase</fullName>
        <ecNumber evidence="3">2.8.1.7</ecNumber>
    </recommendedName>
</protein>
<evidence type="ECO:0000256" key="1">
    <source>
        <dbReference type="ARBA" id="ARBA00001933"/>
    </source>
</evidence>
<evidence type="ECO:0000256" key="7">
    <source>
        <dbReference type="SAM" id="MobiDB-lite"/>
    </source>
</evidence>
<name>A0A6N7KJ80_9ACTN</name>
<dbReference type="SUPFAM" id="SSF53383">
    <property type="entry name" value="PLP-dependent transferases"/>
    <property type="match status" value="1"/>
</dbReference>
<dbReference type="GO" id="GO:0006534">
    <property type="term" value="P:cysteine metabolic process"/>
    <property type="evidence" value="ECO:0007669"/>
    <property type="project" value="InterPro"/>
</dbReference>
<dbReference type="Pfam" id="PF00266">
    <property type="entry name" value="Aminotran_5"/>
    <property type="match status" value="1"/>
</dbReference>
<dbReference type="PANTHER" id="PTHR43586:SF8">
    <property type="entry name" value="CYSTEINE DESULFURASE 1, CHLOROPLASTIC"/>
    <property type="match status" value="1"/>
</dbReference>
<dbReference type="InterPro" id="IPR015424">
    <property type="entry name" value="PyrdxlP-dep_Trfase"/>
</dbReference>
<dbReference type="Gene3D" id="3.40.640.10">
    <property type="entry name" value="Type I PLP-dependent aspartate aminotransferase-like (Major domain)"/>
    <property type="match status" value="1"/>
</dbReference>
<comment type="catalytic activity">
    <reaction evidence="6">
        <text>(sulfur carrier)-H + L-cysteine = (sulfur carrier)-SH + L-alanine</text>
        <dbReference type="Rhea" id="RHEA:43892"/>
        <dbReference type="Rhea" id="RHEA-COMP:14737"/>
        <dbReference type="Rhea" id="RHEA-COMP:14739"/>
        <dbReference type="ChEBI" id="CHEBI:29917"/>
        <dbReference type="ChEBI" id="CHEBI:35235"/>
        <dbReference type="ChEBI" id="CHEBI:57972"/>
        <dbReference type="ChEBI" id="CHEBI:64428"/>
        <dbReference type="EC" id="2.8.1.7"/>
    </reaction>
</comment>
<comment type="caution">
    <text evidence="9">The sequence shown here is derived from an EMBL/GenBank/DDBJ whole genome shotgun (WGS) entry which is preliminary data.</text>
</comment>
<evidence type="ECO:0000259" key="8">
    <source>
        <dbReference type="Pfam" id="PF00266"/>
    </source>
</evidence>
<dbReference type="CDD" id="cd06453">
    <property type="entry name" value="SufS_like"/>
    <property type="match status" value="1"/>
</dbReference>
<gene>
    <name evidence="9" type="ORF">F7Q99_00370</name>
</gene>
<evidence type="ECO:0000256" key="3">
    <source>
        <dbReference type="ARBA" id="ARBA00012239"/>
    </source>
</evidence>
<evidence type="ECO:0000313" key="10">
    <source>
        <dbReference type="Proteomes" id="UP000450000"/>
    </source>
</evidence>
<dbReference type="Gene3D" id="3.90.1150.10">
    <property type="entry name" value="Aspartate Aminotransferase, domain 1"/>
    <property type="match status" value="1"/>
</dbReference>
<dbReference type="Proteomes" id="UP000450000">
    <property type="component" value="Unassembled WGS sequence"/>
</dbReference>
<proteinExistence type="inferred from homology"/>
<evidence type="ECO:0000256" key="4">
    <source>
        <dbReference type="ARBA" id="ARBA00022679"/>
    </source>
</evidence>
<dbReference type="AlphaFoldDB" id="A0A6N7KJ80"/>
<dbReference type="OrthoDB" id="9804366at2"/>
<feature type="domain" description="Aminotransferase class V" evidence="8">
    <location>
        <begin position="117"/>
        <end position="486"/>
    </location>
</feature>
<dbReference type="InterPro" id="IPR015421">
    <property type="entry name" value="PyrdxlP-dep_Trfase_major"/>
</dbReference>
<dbReference type="InterPro" id="IPR010970">
    <property type="entry name" value="Cys_dSase_SufS"/>
</dbReference>
<dbReference type="PANTHER" id="PTHR43586">
    <property type="entry name" value="CYSTEINE DESULFURASE"/>
    <property type="match status" value="1"/>
</dbReference>